<sequence length="32" mass="3406" precursor="true">MKKKVLLLLLIIISVVFGVMSVGAASLYGDLN</sequence>
<keyword evidence="2" id="KW-1185">Reference proteome</keyword>
<dbReference type="EMBL" id="CP003065">
    <property type="protein sequence ID" value="AEV68859.1"/>
    <property type="molecule type" value="Genomic_DNA"/>
</dbReference>
<gene>
    <name evidence="1" type="ordered locus">Clocl_2272</name>
</gene>
<protein>
    <submittedName>
        <fullName evidence="1">Uncharacterized protein</fullName>
    </submittedName>
</protein>
<dbReference type="AlphaFoldDB" id="G8LXV6"/>
<dbReference type="KEGG" id="ccl:Clocl_2272"/>
<evidence type="ECO:0000313" key="2">
    <source>
        <dbReference type="Proteomes" id="UP000005435"/>
    </source>
</evidence>
<dbReference type="HOGENOM" id="CLU_3388788_0_0_9"/>
<reference evidence="2" key="1">
    <citation type="submission" date="2011-12" db="EMBL/GenBank/DDBJ databases">
        <title>Complete sequence of Clostridium clariflavum DSM 19732.</title>
        <authorList>
            <consortium name="US DOE Joint Genome Institute"/>
            <person name="Lucas S."/>
            <person name="Han J."/>
            <person name="Lapidus A."/>
            <person name="Cheng J.-F."/>
            <person name="Goodwin L."/>
            <person name="Pitluck S."/>
            <person name="Peters L."/>
            <person name="Teshima H."/>
            <person name="Detter J.C."/>
            <person name="Han C."/>
            <person name="Tapia R."/>
            <person name="Land M."/>
            <person name="Hauser L."/>
            <person name="Kyrpides N."/>
            <person name="Ivanova N."/>
            <person name="Pagani I."/>
            <person name="Kitzmiller T."/>
            <person name="Lynd L."/>
            <person name="Izquierdo J."/>
            <person name="Woyke T."/>
        </authorList>
    </citation>
    <scope>NUCLEOTIDE SEQUENCE [LARGE SCALE GENOMIC DNA]</scope>
    <source>
        <strain evidence="2">DSM 19732 / NBRC 101661 / EBR45</strain>
    </source>
</reference>
<evidence type="ECO:0000313" key="1">
    <source>
        <dbReference type="EMBL" id="AEV68859.1"/>
    </source>
</evidence>
<accession>G8LXV6</accession>
<reference evidence="1 2" key="2">
    <citation type="journal article" date="2012" name="Stand. Genomic Sci.">
        <title>Complete Genome Sequence of Clostridium clariflavum DSM 19732.</title>
        <authorList>
            <person name="Izquierdo J.A."/>
            <person name="Goodwin L."/>
            <person name="Davenport K.W."/>
            <person name="Teshima H."/>
            <person name="Bruce D."/>
            <person name="Detter C."/>
            <person name="Tapia R."/>
            <person name="Han S."/>
            <person name="Land M."/>
            <person name="Hauser L."/>
            <person name="Jeffries C.D."/>
            <person name="Han J."/>
            <person name="Pitluck S."/>
            <person name="Nolan M."/>
            <person name="Chen A."/>
            <person name="Huntemann M."/>
            <person name="Mavromatis K."/>
            <person name="Mikhailova N."/>
            <person name="Liolios K."/>
            <person name="Woyke T."/>
            <person name="Lynd L.R."/>
        </authorList>
    </citation>
    <scope>NUCLEOTIDE SEQUENCE [LARGE SCALE GENOMIC DNA]</scope>
    <source>
        <strain evidence="2">DSM 19732 / NBRC 101661 / EBR45</strain>
    </source>
</reference>
<organism evidence="1 2">
    <name type="scientific">Acetivibrio clariflavus (strain DSM 19732 / NBRC 101661 / EBR45)</name>
    <name type="common">Clostridium clariflavum</name>
    <dbReference type="NCBI Taxonomy" id="720554"/>
    <lineage>
        <taxon>Bacteria</taxon>
        <taxon>Bacillati</taxon>
        <taxon>Bacillota</taxon>
        <taxon>Clostridia</taxon>
        <taxon>Eubacteriales</taxon>
        <taxon>Oscillospiraceae</taxon>
        <taxon>Acetivibrio</taxon>
    </lineage>
</organism>
<proteinExistence type="predicted"/>
<name>G8LXV6_ACECE</name>
<dbReference type="Proteomes" id="UP000005435">
    <property type="component" value="Chromosome"/>
</dbReference>